<comment type="caution">
    <text evidence="1">The sequence shown here is derived from an EMBL/GenBank/DDBJ whole genome shotgun (WGS) entry which is preliminary data.</text>
</comment>
<organism evidence="1 2">
    <name type="scientific">Aspergillus pseudoustus</name>
    <dbReference type="NCBI Taxonomy" id="1810923"/>
    <lineage>
        <taxon>Eukaryota</taxon>
        <taxon>Fungi</taxon>
        <taxon>Dikarya</taxon>
        <taxon>Ascomycota</taxon>
        <taxon>Pezizomycotina</taxon>
        <taxon>Eurotiomycetes</taxon>
        <taxon>Eurotiomycetidae</taxon>
        <taxon>Eurotiales</taxon>
        <taxon>Aspergillaceae</taxon>
        <taxon>Aspergillus</taxon>
        <taxon>Aspergillus subgen. Nidulantes</taxon>
    </lineage>
</organism>
<protein>
    <submittedName>
        <fullName evidence="1">Uncharacterized protein</fullName>
    </submittedName>
</protein>
<dbReference type="EMBL" id="JBFXLU010000041">
    <property type="protein sequence ID" value="KAL2849835.1"/>
    <property type="molecule type" value="Genomic_DNA"/>
</dbReference>
<sequence length="68" mass="8006">MCSSAPRRLSLERVEKSCSPNSITYTPKFVVYDDPHGFPTVLVQIIVKNEDDAWRTFRLPFRDLFRRC</sequence>
<name>A0ABR4KC22_9EURO</name>
<accession>A0ABR4KC22</accession>
<keyword evidence="2" id="KW-1185">Reference proteome</keyword>
<gene>
    <name evidence="1" type="ORF">BJY01DRAFT_210368</name>
</gene>
<evidence type="ECO:0000313" key="1">
    <source>
        <dbReference type="EMBL" id="KAL2849835.1"/>
    </source>
</evidence>
<reference evidence="1 2" key="1">
    <citation type="submission" date="2024-07" db="EMBL/GenBank/DDBJ databases">
        <title>Section-level genome sequencing and comparative genomics of Aspergillus sections Usti and Cavernicolus.</title>
        <authorList>
            <consortium name="Lawrence Berkeley National Laboratory"/>
            <person name="Nybo J.L."/>
            <person name="Vesth T.C."/>
            <person name="Theobald S."/>
            <person name="Frisvad J.C."/>
            <person name="Larsen T.O."/>
            <person name="Kjaerboelling I."/>
            <person name="Rothschild-Mancinelli K."/>
            <person name="Lyhne E.K."/>
            <person name="Kogle M.E."/>
            <person name="Barry K."/>
            <person name="Clum A."/>
            <person name="Na H."/>
            <person name="Ledsgaard L."/>
            <person name="Lin J."/>
            <person name="Lipzen A."/>
            <person name="Kuo A."/>
            <person name="Riley R."/>
            <person name="Mondo S."/>
            <person name="Labutti K."/>
            <person name="Haridas S."/>
            <person name="Pangalinan J."/>
            <person name="Salamov A.A."/>
            <person name="Simmons B.A."/>
            <person name="Magnuson J.K."/>
            <person name="Chen J."/>
            <person name="Drula E."/>
            <person name="Henrissat B."/>
            <person name="Wiebenga A."/>
            <person name="Lubbers R.J."/>
            <person name="Gomes A.C."/>
            <person name="Makela M.R."/>
            <person name="Stajich J."/>
            <person name="Grigoriev I.V."/>
            <person name="Mortensen U.H."/>
            <person name="De Vries R.P."/>
            <person name="Baker S.E."/>
            <person name="Andersen M.R."/>
        </authorList>
    </citation>
    <scope>NUCLEOTIDE SEQUENCE [LARGE SCALE GENOMIC DNA]</scope>
    <source>
        <strain evidence="1 2">CBS 123904</strain>
    </source>
</reference>
<proteinExistence type="predicted"/>
<evidence type="ECO:0000313" key="2">
    <source>
        <dbReference type="Proteomes" id="UP001610446"/>
    </source>
</evidence>
<dbReference type="Proteomes" id="UP001610446">
    <property type="component" value="Unassembled WGS sequence"/>
</dbReference>